<gene>
    <name evidence="1" type="ORF">PNOK_0299000</name>
</gene>
<protein>
    <submittedName>
        <fullName evidence="1">Uncharacterized protein</fullName>
    </submittedName>
</protein>
<keyword evidence="2" id="KW-1185">Reference proteome</keyword>
<dbReference type="AlphaFoldDB" id="A0A286UL92"/>
<dbReference type="Proteomes" id="UP000217199">
    <property type="component" value="Unassembled WGS sequence"/>
</dbReference>
<evidence type="ECO:0000313" key="2">
    <source>
        <dbReference type="Proteomes" id="UP000217199"/>
    </source>
</evidence>
<reference evidence="1 2" key="1">
    <citation type="journal article" date="2017" name="Mol. Ecol.">
        <title>Comparative and population genomic landscape of Phellinus noxius: A hypervariable fungus causing root rot in trees.</title>
        <authorList>
            <person name="Chung C.L."/>
            <person name="Lee T.J."/>
            <person name="Akiba M."/>
            <person name="Lee H.H."/>
            <person name="Kuo T.H."/>
            <person name="Liu D."/>
            <person name="Ke H.M."/>
            <person name="Yokoi T."/>
            <person name="Roa M.B."/>
            <person name="Lu M.J."/>
            <person name="Chang Y.Y."/>
            <person name="Ann P.J."/>
            <person name="Tsai J.N."/>
            <person name="Chen C.Y."/>
            <person name="Tzean S.S."/>
            <person name="Ota Y."/>
            <person name="Hattori T."/>
            <person name="Sahashi N."/>
            <person name="Liou R.F."/>
            <person name="Kikuchi T."/>
            <person name="Tsai I.J."/>
        </authorList>
    </citation>
    <scope>NUCLEOTIDE SEQUENCE [LARGE SCALE GENOMIC DNA]</scope>
    <source>
        <strain evidence="1 2">FFPRI411160</strain>
    </source>
</reference>
<name>A0A286UL92_9AGAM</name>
<organism evidence="1 2">
    <name type="scientific">Pyrrhoderma noxium</name>
    <dbReference type="NCBI Taxonomy" id="2282107"/>
    <lineage>
        <taxon>Eukaryota</taxon>
        <taxon>Fungi</taxon>
        <taxon>Dikarya</taxon>
        <taxon>Basidiomycota</taxon>
        <taxon>Agaricomycotina</taxon>
        <taxon>Agaricomycetes</taxon>
        <taxon>Hymenochaetales</taxon>
        <taxon>Hymenochaetaceae</taxon>
        <taxon>Pyrrhoderma</taxon>
    </lineage>
</organism>
<dbReference type="EMBL" id="NBII01000003">
    <property type="protein sequence ID" value="PAV20363.1"/>
    <property type="molecule type" value="Genomic_DNA"/>
</dbReference>
<accession>A0A286UL92</accession>
<proteinExistence type="predicted"/>
<sequence length="97" mass="10322">MFICVPKAYPNSFLATLNARNSLRSRLGAPDGAIVLSEGRTSNIGSGFKFNSATHSRVNTDIANIALFNEPPVPIAIGMSNVASNNTNGDNYTKVHI</sequence>
<evidence type="ECO:0000313" key="1">
    <source>
        <dbReference type="EMBL" id="PAV20363.1"/>
    </source>
</evidence>
<dbReference type="InParanoid" id="A0A286UL92"/>
<comment type="caution">
    <text evidence="1">The sequence shown here is derived from an EMBL/GenBank/DDBJ whole genome shotgun (WGS) entry which is preliminary data.</text>
</comment>